<evidence type="ECO:0000313" key="1">
    <source>
        <dbReference type="EnsemblPlants" id="AVESA.00010b.r2.7AG1199030.1.CDS"/>
    </source>
</evidence>
<evidence type="ECO:0000313" key="2">
    <source>
        <dbReference type="Proteomes" id="UP001732700"/>
    </source>
</evidence>
<name>A0ACD5ZN80_AVESA</name>
<accession>A0ACD5ZN80</accession>
<dbReference type="EnsemblPlants" id="AVESA.00010b.r2.7AG1199030.1">
    <property type="protein sequence ID" value="AVESA.00010b.r2.7AG1199030.1.CDS"/>
    <property type="gene ID" value="AVESA.00010b.r2.7AG1199030"/>
</dbReference>
<reference evidence="1" key="2">
    <citation type="submission" date="2025-09" db="UniProtKB">
        <authorList>
            <consortium name="EnsemblPlants"/>
        </authorList>
    </citation>
    <scope>IDENTIFICATION</scope>
</reference>
<organism evidence="1 2">
    <name type="scientific">Avena sativa</name>
    <name type="common">Oat</name>
    <dbReference type="NCBI Taxonomy" id="4498"/>
    <lineage>
        <taxon>Eukaryota</taxon>
        <taxon>Viridiplantae</taxon>
        <taxon>Streptophyta</taxon>
        <taxon>Embryophyta</taxon>
        <taxon>Tracheophyta</taxon>
        <taxon>Spermatophyta</taxon>
        <taxon>Magnoliopsida</taxon>
        <taxon>Liliopsida</taxon>
        <taxon>Poales</taxon>
        <taxon>Poaceae</taxon>
        <taxon>BOP clade</taxon>
        <taxon>Pooideae</taxon>
        <taxon>Poodae</taxon>
        <taxon>Poeae</taxon>
        <taxon>Poeae Chloroplast Group 1 (Aveneae type)</taxon>
        <taxon>Aveninae</taxon>
        <taxon>Avena</taxon>
    </lineage>
</organism>
<sequence>MGLSNGALLLSLVCAAARAAASFRDGPLLNGNFEDPPHRSQMNGSRVLGAHAIPYWTVTGFVEHIRSGAKEGDMVLAVPDGTHALRLGTGSTIQQQLSVTRGKHYCVTFSAARTCAQHEKLSVSVVPADDPPGELPIQTVYTSSGWDSYSWAFKATRGVVSFVVHHGDDDQLDDPACGPIIDNVAIRTLLNVDPPHVGATTQHGNLLMNGDFEEGPYIAKGGSPWGVLVPPMNEDHVSPLPGWMVMASSKVVKYIDAEHFRVPHGSRAVELVAGLEVALVQEVATVPGSSCRLEFSVGDAADRCTAAPMSVQVATAGGSKTVAYNSAGSRETRSTSPRSTTAHGWCSTVRATTPRPTVPAHSVGPSLTTSRLSAFHTSLLAKRIAQADAGSYPLLLEVPLGLGSPSGYLYYSVL</sequence>
<keyword evidence="2" id="KW-1185">Reference proteome</keyword>
<reference evidence="1" key="1">
    <citation type="submission" date="2021-05" db="EMBL/GenBank/DDBJ databases">
        <authorList>
            <person name="Scholz U."/>
            <person name="Mascher M."/>
            <person name="Fiebig A."/>
        </authorList>
    </citation>
    <scope>NUCLEOTIDE SEQUENCE [LARGE SCALE GENOMIC DNA]</scope>
</reference>
<proteinExistence type="predicted"/>
<dbReference type="Proteomes" id="UP001732700">
    <property type="component" value="Chromosome 7A"/>
</dbReference>
<protein>
    <submittedName>
        <fullName evidence="1">Uncharacterized protein</fullName>
    </submittedName>
</protein>